<protein>
    <submittedName>
        <fullName evidence="4">NTP transferase domain-containing protein</fullName>
    </submittedName>
</protein>
<evidence type="ECO:0000313" key="4">
    <source>
        <dbReference type="EMBL" id="MFC6951777.1"/>
    </source>
</evidence>
<feature type="compositionally biased region" description="Low complexity" evidence="2">
    <location>
        <begin position="194"/>
        <end position="203"/>
    </location>
</feature>
<evidence type="ECO:0000256" key="2">
    <source>
        <dbReference type="SAM" id="MobiDB-lite"/>
    </source>
</evidence>
<dbReference type="Pfam" id="PF12804">
    <property type="entry name" value="NTP_transf_3"/>
    <property type="match status" value="1"/>
</dbReference>
<gene>
    <name evidence="4" type="ORF">ACFQGB_02770</name>
</gene>
<evidence type="ECO:0000256" key="1">
    <source>
        <dbReference type="ARBA" id="ARBA00022679"/>
    </source>
</evidence>
<dbReference type="EMBL" id="JBHSXN010000001">
    <property type="protein sequence ID" value="MFC6951777.1"/>
    <property type="molecule type" value="Genomic_DNA"/>
</dbReference>
<dbReference type="RefSeq" id="WP_336349656.1">
    <property type="nucleotide sequence ID" value="NZ_JAZAQL010000001.1"/>
</dbReference>
<dbReference type="Proteomes" id="UP001596395">
    <property type="component" value="Unassembled WGS sequence"/>
</dbReference>
<name>A0ABD5VCG6_9EURY</name>
<proteinExistence type="predicted"/>
<dbReference type="InterPro" id="IPR029044">
    <property type="entry name" value="Nucleotide-diphossugar_trans"/>
</dbReference>
<dbReference type="PANTHER" id="PTHR19136:SF86">
    <property type="entry name" value="ADENOSYLCOBINAMIDE-PHOSPHATE GUANYLYLTRANSFERASE"/>
    <property type="match status" value="1"/>
</dbReference>
<reference evidence="4 5" key="1">
    <citation type="journal article" date="2019" name="Int. J. Syst. Evol. Microbiol.">
        <title>The Global Catalogue of Microorganisms (GCM) 10K type strain sequencing project: providing services to taxonomists for standard genome sequencing and annotation.</title>
        <authorList>
            <consortium name="The Broad Institute Genomics Platform"/>
            <consortium name="The Broad Institute Genome Sequencing Center for Infectious Disease"/>
            <person name="Wu L."/>
            <person name="Ma J."/>
        </authorList>
    </citation>
    <scope>NUCLEOTIDE SEQUENCE [LARGE SCALE GENOMIC DNA]</scope>
    <source>
        <strain evidence="4 5">GX26</strain>
    </source>
</reference>
<dbReference type="SUPFAM" id="SSF53448">
    <property type="entry name" value="Nucleotide-diphospho-sugar transferases"/>
    <property type="match status" value="1"/>
</dbReference>
<keyword evidence="5" id="KW-1185">Reference proteome</keyword>
<evidence type="ECO:0000313" key="5">
    <source>
        <dbReference type="Proteomes" id="UP001596395"/>
    </source>
</evidence>
<feature type="region of interest" description="Disordered" evidence="2">
    <location>
        <begin position="194"/>
        <end position="216"/>
    </location>
</feature>
<dbReference type="AlphaFoldDB" id="A0ABD5VCG6"/>
<evidence type="ECO:0000259" key="3">
    <source>
        <dbReference type="Pfam" id="PF12804"/>
    </source>
</evidence>
<keyword evidence="1 4" id="KW-0808">Transferase</keyword>
<dbReference type="PANTHER" id="PTHR19136">
    <property type="entry name" value="MOLYBDENUM COFACTOR GUANYLYLTRANSFERASE"/>
    <property type="match status" value="1"/>
</dbReference>
<accession>A0ABD5VCG6</accession>
<dbReference type="InterPro" id="IPR025877">
    <property type="entry name" value="MobA-like_NTP_Trfase"/>
</dbReference>
<dbReference type="Gene3D" id="3.90.550.10">
    <property type="entry name" value="Spore Coat Polysaccharide Biosynthesis Protein SpsA, Chain A"/>
    <property type="match status" value="1"/>
</dbReference>
<organism evidence="4 5">
    <name type="scientific">Halorubellus litoreus</name>
    <dbReference type="NCBI Taxonomy" id="755308"/>
    <lineage>
        <taxon>Archaea</taxon>
        <taxon>Methanobacteriati</taxon>
        <taxon>Methanobacteriota</taxon>
        <taxon>Stenosarchaea group</taxon>
        <taxon>Halobacteria</taxon>
        <taxon>Halobacteriales</taxon>
        <taxon>Halorubellaceae</taxon>
        <taxon>Halorubellus</taxon>
    </lineage>
</organism>
<feature type="domain" description="MobA-like NTP transferase" evidence="3">
    <location>
        <begin position="2"/>
        <end position="112"/>
    </location>
</feature>
<sequence>MCGGAGTRLDADVEKPLFAVAGRAMVDRVVDALAAADGIEDVYAAVSPQTPRTREHLAARDDVTVVDTPGDGYVADLDAALDVVGRPAVTAAADLPLLAPEHVDRALAARERIAREDGAGGDAADPTGSLSVCVPVALKERLGASVDTAFDGLAPTGLNVVDTGGENMHTTYDARLAVNVNRLGDADVAAALAAAPGDAPVRASDGTTDDAVEGDR</sequence>
<feature type="compositionally biased region" description="Acidic residues" evidence="2">
    <location>
        <begin position="207"/>
        <end position="216"/>
    </location>
</feature>
<dbReference type="GO" id="GO:0016779">
    <property type="term" value="F:nucleotidyltransferase activity"/>
    <property type="evidence" value="ECO:0007669"/>
    <property type="project" value="UniProtKB-ARBA"/>
</dbReference>
<comment type="caution">
    <text evidence="4">The sequence shown here is derived from an EMBL/GenBank/DDBJ whole genome shotgun (WGS) entry which is preliminary data.</text>
</comment>